<name>A0A5B7DJ77_PORTR</name>
<proteinExistence type="predicted"/>
<feature type="compositionally biased region" description="Polar residues" evidence="1">
    <location>
        <begin position="396"/>
        <end position="411"/>
    </location>
</feature>
<dbReference type="EMBL" id="VSRR010000945">
    <property type="protein sequence ID" value="MPC21119.1"/>
    <property type="molecule type" value="Genomic_DNA"/>
</dbReference>
<feature type="region of interest" description="Disordered" evidence="1">
    <location>
        <begin position="266"/>
        <end position="287"/>
    </location>
</feature>
<evidence type="ECO:0000313" key="2">
    <source>
        <dbReference type="EMBL" id="MPC21119.1"/>
    </source>
</evidence>
<evidence type="ECO:0000313" key="3">
    <source>
        <dbReference type="Proteomes" id="UP000324222"/>
    </source>
</evidence>
<sequence length="411" mass="43329">MSRMGGRIPMKDAFIMSSLPPEEDPLLAGLQGVDTVIEHFIKNAQAQGGSNNSLLLEHIEEVRRSQLAVCQTAQLVQEQVAQLVASRAQLEAHRSALHHHLAAITSIIANSTNHLATSTSATTSTTTGNSPSTISNSTQVSMAVPVTSSFMGVSNGAYTLAGGNCTTSTATTATSTSMGHGHPVPLTTTTSGLVTGHPVTAVINRSIQSMVPNAPAMSWAGLAPPYLGSTNISLSMENKDGVIYSHMTTKDNGKDAKTIVSSVNTSKPNRISLPHGNNKMPSSRHNSTKTQKHISIETSHISPVKYNGIPTNPPKQIFKPLQISGPNANVTLSKKSKPMTYCPPPSVTGHSQASVALVTPTTTIANQNGLLPLPVNHNSISKNGRTNKPQIGFTPYSKTSPTKVTQSWISN</sequence>
<dbReference type="OrthoDB" id="6382752at2759"/>
<accession>A0A5B7DJ77</accession>
<protein>
    <submittedName>
        <fullName evidence="2">Uncharacterized protein</fullName>
    </submittedName>
</protein>
<organism evidence="2 3">
    <name type="scientific">Portunus trituberculatus</name>
    <name type="common">Swimming crab</name>
    <name type="synonym">Neptunus trituberculatus</name>
    <dbReference type="NCBI Taxonomy" id="210409"/>
    <lineage>
        <taxon>Eukaryota</taxon>
        <taxon>Metazoa</taxon>
        <taxon>Ecdysozoa</taxon>
        <taxon>Arthropoda</taxon>
        <taxon>Crustacea</taxon>
        <taxon>Multicrustacea</taxon>
        <taxon>Malacostraca</taxon>
        <taxon>Eumalacostraca</taxon>
        <taxon>Eucarida</taxon>
        <taxon>Decapoda</taxon>
        <taxon>Pleocyemata</taxon>
        <taxon>Brachyura</taxon>
        <taxon>Eubrachyura</taxon>
        <taxon>Portunoidea</taxon>
        <taxon>Portunidae</taxon>
        <taxon>Portuninae</taxon>
        <taxon>Portunus</taxon>
    </lineage>
</organism>
<gene>
    <name evidence="2" type="ORF">E2C01_014095</name>
</gene>
<keyword evidence="3" id="KW-1185">Reference proteome</keyword>
<dbReference type="AlphaFoldDB" id="A0A5B7DJ77"/>
<dbReference type="Proteomes" id="UP000324222">
    <property type="component" value="Unassembled WGS sequence"/>
</dbReference>
<evidence type="ECO:0000256" key="1">
    <source>
        <dbReference type="SAM" id="MobiDB-lite"/>
    </source>
</evidence>
<feature type="region of interest" description="Disordered" evidence="1">
    <location>
        <begin position="382"/>
        <end position="411"/>
    </location>
</feature>
<comment type="caution">
    <text evidence="2">The sequence shown here is derived from an EMBL/GenBank/DDBJ whole genome shotgun (WGS) entry which is preliminary data.</text>
</comment>
<reference evidence="2 3" key="1">
    <citation type="submission" date="2019-05" db="EMBL/GenBank/DDBJ databases">
        <title>Another draft genome of Portunus trituberculatus and its Hox gene families provides insights of decapod evolution.</title>
        <authorList>
            <person name="Jeong J.-H."/>
            <person name="Song I."/>
            <person name="Kim S."/>
            <person name="Choi T."/>
            <person name="Kim D."/>
            <person name="Ryu S."/>
            <person name="Kim W."/>
        </authorList>
    </citation>
    <scope>NUCLEOTIDE SEQUENCE [LARGE SCALE GENOMIC DNA]</scope>
    <source>
        <tissue evidence="2">Muscle</tissue>
    </source>
</reference>